<dbReference type="PANTHER" id="PTHR33240">
    <property type="entry name" value="OS08G0508500 PROTEIN"/>
    <property type="match status" value="1"/>
</dbReference>
<dbReference type="EMBL" id="JAUESC010000385">
    <property type="protein sequence ID" value="KAK0580058.1"/>
    <property type="molecule type" value="Genomic_DNA"/>
</dbReference>
<feature type="region of interest" description="Disordered" evidence="1">
    <location>
        <begin position="19"/>
        <end position="170"/>
    </location>
</feature>
<dbReference type="PANTHER" id="PTHR33240:SF15">
    <property type="entry name" value="GAG-PRO-LIKE PROTEIN"/>
    <property type="match status" value="1"/>
</dbReference>
<name>A0AA39RSK7_ACESA</name>
<evidence type="ECO:0008006" key="4">
    <source>
        <dbReference type="Google" id="ProtNLM"/>
    </source>
</evidence>
<dbReference type="Proteomes" id="UP001168877">
    <property type="component" value="Unassembled WGS sequence"/>
</dbReference>
<evidence type="ECO:0000256" key="1">
    <source>
        <dbReference type="SAM" id="MobiDB-lite"/>
    </source>
</evidence>
<dbReference type="InterPro" id="IPR021109">
    <property type="entry name" value="Peptidase_aspartic_dom_sf"/>
</dbReference>
<feature type="compositionally biased region" description="Basic and acidic residues" evidence="1">
    <location>
        <begin position="32"/>
        <end position="66"/>
    </location>
</feature>
<accession>A0AA39RSK7</accession>
<protein>
    <recommendedName>
        <fullName evidence="4">Peptidase A2 domain-containing protein</fullName>
    </recommendedName>
</protein>
<reference evidence="2" key="2">
    <citation type="submission" date="2023-06" db="EMBL/GenBank/DDBJ databases">
        <authorList>
            <person name="Swenson N.G."/>
            <person name="Wegrzyn J.L."/>
            <person name="Mcevoy S.L."/>
        </authorList>
    </citation>
    <scope>NUCLEOTIDE SEQUENCE</scope>
    <source>
        <strain evidence="2">NS2018</strain>
        <tissue evidence="2">Leaf</tissue>
    </source>
</reference>
<dbReference type="AlphaFoldDB" id="A0AA39RSK7"/>
<feature type="compositionally biased region" description="Basic and acidic residues" evidence="1">
    <location>
        <begin position="79"/>
        <end position="112"/>
    </location>
</feature>
<dbReference type="Gene3D" id="2.40.70.10">
    <property type="entry name" value="Acid Proteases"/>
    <property type="match status" value="1"/>
</dbReference>
<keyword evidence="3" id="KW-1185">Reference proteome</keyword>
<dbReference type="SUPFAM" id="SSF50630">
    <property type="entry name" value="Acid proteases"/>
    <property type="match status" value="1"/>
</dbReference>
<evidence type="ECO:0000313" key="2">
    <source>
        <dbReference type="EMBL" id="KAK0580058.1"/>
    </source>
</evidence>
<proteinExistence type="predicted"/>
<feature type="compositionally biased region" description="Basic and acidic residues" evidence="1">
    <location>
        <begin position="121"/>
        <end position="149"/>
    </location>
</feature>
<organism evidence="2 3">
    <name type="scientific">Acer saccharum</name>
    <name type="common">Sugar maple</name>
    <dbReference type="NCBI Taxonomy" id="4024"/>
    <lineage>
        <taxon>Eukaryota</taxon>
        <taxon>Viridiplantae</taxon>
        <taxon>Streptophyta</taxon>
        <taxon>Embryophyta</taxon>
        <taxon>Tracheophyta</taxon>
        <taxon>Spermatophyta</taxon>
        <taxon>Magnoliopsida</taxon>
        <taxon>eudicotyledons</taxon>
        <taxon>Gunneridae</taxon>
        <taxon>Pentapetalae</taxon>
        <taxon>rosids</taxon>
        <taxon>malvids</taxon>
        <taxon>Sapindales</taxon>
        <taxon>Sapindaceae</taxon>
        <taxon>Hippocastanoideae</taxon>
        <taxon>Acereae</taxon>
        <taxon>Acer</taxon>
    </lineage>
</organism>
<sequence>MMDMAGGYALAEEEEIATGGYFMHGGHPKGSKTKDQTKAPDTKGDKQKNKTRDGRRAYDPKADQPRQKFQGRYTNYTPLKKDQEEVLAILEEKNMSKEPPKQSTYARRDTTKYCRFHKEKRHETSKADGQKDSRQDGRARKLSPKKAEDEGAINTIFGGPATGKSNRERTQEIREAMEARRDLDVNSIEPDPKKIKEGWDPIIFIEADSHGVDVRPNDALVISARIGHREVHRILIDNGSSVDILSVEVYDQLRLDRKDLQPFPTPLRGFGGVEVRSLGTVKLPVKIGKAPCQKTVLLDFVVVDTENWPYNALLGRPFFNKAKAGDSKLCPHDEIPDRIWRWSGQRVTRDGLKSKLVSV</sequence>
<dbReference type="CDD" id="cd00303">
    <property type="entry name" value="retropepsin_like"/>
    <property type="match status" value="1"/>
</dbReference>
<gene>
    <name evidence="2" type="ORF">LWI29_035772</name>
</gene>
<evidence type="ECO:0000313" key="3">
    <source>
        <dbReference type="Proteomes" id="UP001168877"/>
    </source>
</evidence>
<reference evidence="2" key="1">
    <citation type="journal article" date="2022" name="Plant J.">
        <title>Strategies of tolerance reflected in two North American maple genomes.</title>
        <authorList>
            <person name="McEvoy S.L."/>
            <person name="Sezen U.U."/>
            <person name="Trouern-Trend A."/>
            <person name="McMahon S.M."/>
            <person name="Schaberg P.G."/>
            <person name="Yang J."/>
            <person name="Wegrzyn J.L."/>
            <person name="Swenson N.G."/>
        </authorList>
    </citation>
    <scope>NUCLEOTIDE SEQUENCE</scope>
    <source>
        <strain evidence="2">NS2018</strain>
    </source>
</reference>
<comment type="caution">
    <text evidence="2">The sequence shown here is derived from an EMBL/GenBank/DDBJ whole genome shotgun (WGS) entry which is preliminary data.</text>
</comment>